<dbReference type="PANTHER" id="PTHR11956">
    <property type="entry name" value="ARGINYL-TRNA SYNTHETASE"/>
    <property type="match status" value="1"/>
</dbReference>
<dbReference type="GO" id="GO:0004814">
    <property type="term" value="F:arginine-tRNA ligase activity"/>
    <property type="evidence" value="ECO:0007669"/>
    <property type="project" value="UniProtKB-UniRule"/>
</dbReference>
<dbReference type="AlphaFoldDB" id="A0A848MET4"/>
<name>A0A848MET4_PAELE</name>
<dbReference type="InterPro" id="IPR005148">
    <property type="entry name" value="Arg-tRNA-synth_N"/>
</dbReference>
<protein>
    <recommendedName>
        <fullName evidence="11">Arginine--tRNA ligase</fullName>
        <ecNumber evidence="11">6.1.1.19</ecNumber>
    </recommendedName>
    <alternativeName>
        <fullName evidence="11">Arginyl-tRNA synthetase</fullName>
        <shortName evidence="11">ArgRS</shortName>
    </alternativeName>
</protein>
<dbReference type="InterPro" id="IPR014729">
    <property type="entry name" value="Rossmann-like_a/b/a_fold"/>
</dbReference>
<dbReference type="HAMAP" id="MF_00123">
    <property type="entry name" value="Arg_tRNA_synth"/>
    <property type="match status" value="1"/>
</dbReference>
<dbReference type="SMART" id="SM01016">
    <property type="entry name" value="Arg_tRNA_synt_N"/>
    <property type="match status" value="1"/>
</dbReference>
<sequence>MTLNPLDHIHQLVAEAVAEAAVSAGLISREEMPDIALEVPKDKSHGDLATNAAMQLTRIAKKNPRQIAEAILEHLDTGKASIEKAEIAGPGFINFTLNKNYLYPVIALVQEEGDNYGRVPVGEGRRIQMEFVSANPTGSLHLGHARGAAVGDALCNVLDFAGYEVTREYYINDAGNQVMNLCKSIEARYLQELGQPAEMPEDGYHGEDIKGFAKELVAEKGDTLLSLTPGERTAFFREYGLEKELGKIKRDLARFRVHFDEWFSETSLYEDGLVIKSLEELKEKGEAYEHEGATWLRTTDYGDDKDRVLVKNDGTYTYLTPDIAYHRNKYERGYDEMINIWGADHHGYVPRMKAAMEALGNDPAKLRVLIAQMVSLFQNGEKVKMSKRTGKAVTMEDLMDEVGVDAIRYFFTMRSMDSHLDFDMDLAVSTSNENPVFYVQYAHARICSVFRQAEEQNIQLQPLLEVDLSRLSTEHEFDLLRKIGELPQEVSVAAEHYAPHRLIRYVYELASLFHSYYKAERVITEDTEQTQARFALLGAVRTVIANVLRLMGVSAPERM</sequence>
<feature type="domain" description="DALR anticodon binding" evidence="13">
    <location>
        <begin position="439"/>
        <end position="559"/>
    </location>
</feature>
<dbReference type="CDD" id="cd00671">
    <property type="entry name" value="ArgRS_core"/>
    <property type="match status" value="1"/>
</dbReference>
<dbReference type="GO" id="GO:0006420">
    <property type="term" value="P:arginyl-tRNA aminoacylation"/>
    <property type="evidence" value="ECO:0007669"/>
    <property type="project" value="UniProtKB-UniRule"/>
</dbReference>
<dbReference type="Gene3D" id="1.10.730.10">
    <property type="entry name" value="Isoleucyl-tRNA Synthetase, Domain 1"/>
    <property type="match status" value="1"/>
</dbReference>
<comment type="catalytic activity">
    <reaction evidence="10 11">
        <text>tRNA(Arg) + L-arginine + ATP = L-arginyl-tRNA(Arg) + AMP + diphosphate</text>
        <dbReference type="Rhea" id="RHEA:20301"/>
        <dbReference type="Rhea" id="RHEA-COMP:9658"/>
        <dbReference type="Rhea" id="RHEA-COMP:9673"/>
        <dbReference type="ChEBI" id="CHEBI:30616"/>
        <dbReference type="ChEBI" id="CHEBI:32682"/>
        <dbReference type="ChEBI" id="CHEBI:33019"/>
        <dbReference type="ChEBI" id="CHEBI:78442"/>
        <dbReference type="ChEBI" id="CHEBI:78513"/>
        <dbReference type="ChEBI" id="CHEBI:456215"/>
        <dbReference type="EC" id="6.1.1.19"/>
    </reaction>
</comment>
<dbReference type="InterPro" id="IPR036695">
    <property type="entry name" value="Arg-tRNA-synth_N_sf"/>
</dbReference>
<keyword evidence="5 11" id="KW-0436">Ligase</keyword>
<proteinExistence type="inferred from homology"/>
<comment type="subunit">
    <text evidence="3 11">Monomer.</text>
</comment>
<keyword evidence="9 11" id="KW-0030">Aminoacyl-tRNA synthetase</keyword>
<evidence type="ECO:0000256" key="4">
    <source>
        <dbReference type="ARBA" id="ARBA00022490"/>
    </source>
</evidence>
<dbReference type="EMBL" id="JABBPN010000025">
    <property type="protein sequence ID" value="NMO97914.1"/>
    <property type="molecule type" value="Genomic_DNA"/>
</dbReference>
<dbReference type="Gene3D" id="3.40.50.620">
    <property type="entry name" value="HUPs"/>
    <property type="match status" value="1"/>
</dbReference>
<dbReference type="SUPFAM" id="SSF52374">
    <property type="entry name" value="Nucleotidylyl transferase"/>
    <property type="match status" value="1"/>
</dbReference>
<evidence type="ECO:0000256" key="3">
    <source>
        <dbReference type="ARBA" id="ARBA00011245"/>
    </source>
</evidence>
<dbReference type="EC" id="6.1.1.19" evidence="11"/>
<gene>
    <name evidence="11" type="primary">argS</name>
    <name evidence="15" type="ORF">HII30_19315</name>
</gene>
<evidence type="ECO:0000256" key="7">
    <source>
        <dbReference type="ARBA" id="ARBA00022840"/>
    </source>
</evidence>
<dbReference type="InterPro" id="IPR001412">
    <property type="entry name" value="aa-tRNA-synth_I_CS"/>
</dbReference>
<evidence type="ECO:0000313" key="16">
    <source>
        <dbReference type="Proteomes" id="UP000565468"/>
    </source>
</evidence>
<dbReference type="CDD" id="cd07956">
    <property type="entry name" value="Anticodon_Ia_Arg"/>
    <property type="match status" value="1"/>
</dbReference>
<evidence type="ECO:0000256" key="11">
    <source>
        <dbReference type="HAMAP-Rule" id="MF_00123"/>
    </source>
</evidence>
<dbReference type="SUPFAM" id="SSF47323">
    <property type="entry name" value="Anticodon-binding domain of a subclass of class I aminoacyl-tRNA synthetases"/>
    <property type="match status" value="1"/>
</dbReference>
<dbReference type="PROSITE" id="PS00178">
    <property type="entry name" value="AA_TRNA_LIGASE_I"/>
    <property type="match status" value="1"/>
</dbReference>
<comment type="similarity">
    <text evidence="2 11 12">Belongs to the class-I aminoacyl-tRNA synthetase family.</text>
</comment>
<evidence type="ECO:0000256" key="10">
    <source>
        <dbReference type="ARBA" id="ARBA00049339"/>
    </source>
</evidence>
<evidence type="ECO:0000256" key="5">
    <source>
        <dbReference type="ARBA" id="ARBA00022598"/>
    </source>
</evidence>
<dbReference type="SUPFAM" id="SSF55190">
    <property type="entry name" value="Arginyl-tRNA synthetase (ArgRS), N-terminal 'additional' domain"/>
    <property type="match status" value="1"/>
</dbReference>
<evidence type="ECO:0000256" key="1">
    <source>
        <dbReference type="ARBA" id="ARBA00004496"/>
    </source>
</evidence>
<accession>A0A848MET4</accession>
<dbReference type="Gene3D" id="3.30.1360.70">
    <property type="entry name" value="Arginyl tRNA synthetase N-terminal domain"/>
    <property type="match status" value="1"/>
</dbReference>
<evidence type="ECO:0000259" key="14">
    <source>
        <dbReference type="SMART" id="SM01016"/>
    </source>
</evidence>
<dbReference type="Pfam" id="PF03485">
    <property type="entry name" value="Arg_tRNA_synt_N"/>
    <property type="match status" value="1"/>
</dbReference>
<keyword evidence="4 11" id="KW-0963">Cytoplasm</keyword>
<evidence type="ECO:0000313" key="15">
    <source>
        <dbReference type="EMBL" id="NMO97914.1"/>
    </source>
</evidence>
<dbReference type="NCBIfam" id="TIGR00456">
    <property type="entry name" value="argS"/>
    <property type="match status" value="1"/>
</dbReference>
<evidence type="ECO:0000256" key="8">
    <source>
        <dbReference type="ARBA" id="ARBA00022917"/>
    </source>
</evidence>
<reference evidence="15 16" key="1">
    <citation type="submission" date="2020-04" db="EMBL/GenBank/DDBJ databases">
        <title>Paenibacillus algicola sp. nov., a novel marine bacterium producing alginate lyase.</title>
        <authorList>
            <person name="Huang H."/>
        </authorList>
    </citation>
    <scope>NUCLEOTIDE SEQUENCE [LARGE SCALE GENOMIC DNA]</scope>
    <source>
        <strain evidence="15 16">L7-75</strain>
    </source>
</reference>
<dbReference type="Proteomes" id="UP000565468">
    <property type="component" value="Unassembled WGS sequence"/>
</dbReference>
<organism evidence="15 16">
    <name type="scientific">Paenibacillus lemnae</name>
    <dbReference type="NCBI Taxonomy" id="1330551"/>
    <lineage>
        <taxon>Bacteria</taxon>
        <taxon>Bacillati</taxon>
        <taxon>Bacillota</taxon>
        <taxon>Bacilli</taxon>
        <taxon>Bacillales</taxon>
        <taxon>Paenibacillaceae</taxon>
        <taxon>Paenibacillus</taxon>
    </lineage>
</organism>
<dbReference type="PANTHER" id="PTHR11956:SF5">
    <property type="entry name" value="ARGININE--TRNA LIGASE, CYTOPLASMIC"/>
    <property type="match status" value="1"/>
</dbReference>
<dbReference type="InterPro" id="IPR008909">
    <property type="entry name" value="DALR_anticod-bd"/>
</dbReference>
<keyword evidence="16" id="KW-1185">Reference proteome</keyword>
<dbReference type="InterPro" id="IPR009080">
    <property type="entry name" value="tRNAsynth_Ia_anticodon-bd"/>
</dbReference>
<dbReference type="FunFam" id="3.40.50.620:FF:000062">
    <property type="entry name" value="Arginine--tRNA ligase"/>
    <property type="match status" value="1"/>
</dbReference>
<keyword evidence="7 11" id="KW-0067">ATP-binding</keyword>
<feature type="domain" description="Arginyl tRNA synthetase N-terminal" evidence="14">
    <location>
        <begin position="7"/>
        <end position="97"/>
    </location>
</feature>
<feature type="short sequence motif" description="'HIGH' region" evidence="11">
    <location>
        <begin position="134"/>
        <end position="144"/>
    </location>
</feature>
<evidence type="ECO:0000256" key="6">
    <source>
        <dbReference type="ARBA" id="ARBA00022741"/>
    </source>
</evidence>
<comment type="subcellular location">
    <subcellularLocation>
        <location evidence="1 11">Cytoplasm</location>
    </subcellularLocation>
</comment>
<dbReference type="Pfam" id="PF00750">
    <property type="entry name" value="tRNA-synt_1d"/>
    <property type="match status" value="1"/>
</dbReference>
<dbReference type="FunFam" id="3.30.1360.70:FF:000003">
    <property type="entry name" value="Arginine--tRNA ligase"/>
    <property type="match status" value="1"/>
</dbReference>
<dbReference type="FunFam" id="1.10.730.10:FF:000008">
    <property type="entry name" value="Arginine--tRNA ligase"/>
    <property type="match status" value="1"/>
</dbReference>
<dbReference type="PRINTS" id="PR01038">
    <property type="entry name" value="TRNASYNTHARG"/>
</dbReference>
<dbReference type="GO" id="GO:0005524">
    <property type="term" value="F:ATP binding"/>
    <property type="evidence" value="ECO:0007669"/>
    <property type="project" value="UniProtKB-UniRule"/>
</dbReference>
<dbReference type="InterPro" id="IPR001278">
    <property type="entry name" value="Arg-tRNA-ligase"/>
</dbReference>
<dbReference type="GO" id="GO:0005737">
    <property type="term" value="C:cytoplasm"/>
    <property type="evidence" value="ECO:0007669"/>
    <property type="project" value="UniProtKB-SubCell"/>
</dbReference>
<comment type="caution">
    <text evidence="15">The sequence shown here is derived from an EMBL/GenBank/DDBJ whole genome shotgun (WGS) entry which is preliminary data.</text>
</comment>
<dbReference type="Pfam" id="PF05746">
    <property type="entry name" value="DALR_1"/>
    <property type="match status" value="1"/>
</dbReference>
<evidence type="ECO:0000259" key="13">
    <source>
        <dbReference type="SMART" id="SM00836"/>
    </source>
</evidence>
<dbReference type="InterPro" id="IPR035684">
    <property type="entry name" value="ArgRS_core"/>
</dbReference>
<evidence type="ECO:0000256" key="2">
    <source>
        <dbReference type="ARBA" id="ARBA00005594"/>
    </source>
</evidence>
<dbReference type="SMART" id="SM00836">
    <property type="entry name" value="DALR_1"/>
    <property type="match status" value="1"/>
</dbReference>
<keyword evidence="8 11" id="KW-0648">Protein biosynthesis</keyword>
<keyword evidence="6 11" id="KW-0547">Nucleotide-binding</keyword>
<evidence type="ECO:0000256" key="12">
    <source>
        <dbReference type="RuleBase" id="RU363038"/>
    </source>
</evidence>
<dbReference type="RefSeq" id="WP_169506684.1">
    <property type="nucleotide sequence ID" value="NZ_JABBPN010000025.1"/>
</dbReference>
<evidence type="ECO:0000256" key="9">
    <source>
        <dbReference type="ARBA" id="ARBA00023146"/>
    </source>
</evidence>